<dbReference type="PRINTS" id="PR00455">
    <property type="entry name" value="HTHTETR"/>
</dbReference>
<dbReference type="Pfam" id="PF00440">
    <property type="entry name" value="TetR_N"/>
    <property type="match status" value="1"/>
</dbReference>
<dbReference type="EMBL" id="LKAJ02000001">
    <property type="protein sequence ID" value="MCS5711822.1"/>
    <property type="molecule type" value="Genomic_DNA"/>
</dbReference>
<feature type="DNA-binding region" description="H-T-H motif" evidence="4">
    <location>
        <begin position="28"/>
        <end position="47"/>
    </location>
</feature>
<dbReference type="PANTHER" id="PTHR47506">
    <property type="entry name" value="TRANSCRIPTIONAL REGULATORY PROTEIN"/>
    <property type="match status" value="1"/>
</dbReference>
<proteinExistence type="predicted"/>
<dbReference type="EMBL" id="LKAJ01000001">
    <property type="protein sequence ID" value="KRG22818.1"/>
    <property type="molecule type" value="Genomic_DNA"/>
</dbReference>
<accession>A0A0Q9YYH3</accession>
<protein>
    <submittedName>
        <fullName evidence="6">HTH-type transcriptional repressor NemR</fullName>
    </submittedName>
    <submittedName>
        <fullName evidence="7">TetR/AcrR family transcriptional regulator</fullName>
    </submittedName>
</protein>
<keyword evidence="8" id="KW-1185">Reference proteome</keyword>
<evidence type="ECO:0000256" key="3">
    <source>
        <dbReference type="ARBA" id="ARBA00023163"/>
    </source>
</evidence>
<dbReference type="Proteomes" id="UP000051497">
    <property type="component" value="Unassembled WGS sequence"/>
</dbReference>
<keyword evidence="3" id="KW-0804">Transcription</keyword>
<evidence type="ECO:0000256" key="4">
    <source>
        <dbReference type="PROSITE-ProRule" id="PRU00335"/>
    </source>
</evidence>
<dbReference type="PANTHER" id="PTHR47506:SF6">
    <property type="entry name" value="HTH-TYPE TRANSCRIPTIONAL REPRESSOR NEMR"/>
    <property type="match status" value="1"/>
</dbReference>
<dbReference type="InterPro" id="IPR009057">
    <property type="entry name" value="Homeodomain-like_sf"/>
</dbReference>
<comment type="caution">
    <text evidence="6">The sequence shown here is derived from an EMBL/GenBank/DDBJ whole genome shotgun (WGS) entry which is preliminary data.</text>
</comment>
<evidence type="ECO:0000313" key="7">
    <source>
        <dbReference type="EMBL" id="MCS5711822.1"/>
    </source>
</evidence>
<evidence type="ECO:0000256" key="2">
    <source>
        <dbReference type="ARBA" id="ARBA00023125"/>
    </source>
</evidence>
<dbReference type="Gene3D" id="1.10.357.10">
    <property type="entry name" value="Tetracycline Repressor, domain 2"/>
    <property type="match status" value="1"/>
</dbReference>
<organism evidence="6">
    <name type="scientific">Candidatus Berkiella aquae</name>
    <dbReference type="NCBI Taxonomy" id="295108"/>
    <lineage>
        <taxon>Bacteria</taxon>
        <taxon>Pseudomonadati</taxon>
        <taxon>Pseudomonadota</taxon>
        <taxon>Gammaproteobacteria</taxon>
        <taxon>Candidatus Berkiellales</taxon>
        <taxon>Candidatus Berkiellaceae</taxon>
        <taxon>Candidatus Berkiella</taxon>
    </lineage>
</organism>
<dbReference type="STRING" id="295108.HT99x_00359"/>
<evidence type="ECO:0000313" key="8">
    <source>
        <dbReference type="Proteomes" id="UP000051497"/>
    </source>
</evidence>
<dbReference type="SUPFAM" id="SSF46689">
    <property type="entry name" value="Homeodomain-like"/>
    <property type="match status" value="1"/>
</dbReference>
<feature type="domain" description="HTH tetR-type" evidence="5">
    <location>
        <begin position="5"/>
        <end position="65"/>
    </location>
</feature>
<dbReference type="InterPro" id="IPR001647">
    <property type="entry name" value="HTH_TetR"/>
</dbReference>
<evidence type="ECO:0000259" key="5">
    <source>
        <dbReference type="PROSITE" id="PS50977"/>
    </source>
</evidence>
<reference evidence="6" key="1">
    <citation type="submission" date="2015-09" db="EMBL/GenBank/DDBJ databases">
        <title>Draft Genome Sequences of Two Novel Amoeba-resistant Intranuclear Bacteria, Candidatus Berkiella cookevillensis and Candidatus Berkiella aquae.</title>
        <authorList>
            <person name="Mehari Y.T."/>
            <person name="Arivett B.A."/>
            <person name="Farone A.L."/>
            <person name="Gunderson J.H."/>
            <person name="Farone M.B."/>
        </authorList>
    </citation>
    <scope>NUCLEOTIDE SEQUENCE [LARGE SCALE GENOMIC DNA]</scope>
    <source>
        <strain evidence="6">HT99</strain>
    </source>
</reference>
<name>A0A0Q9YYH3_9GAMM</name>
<dbReference type="AlphaFoldDB" id="A0A0Q9YYH3"/>
<dbReference type="GO" id="GO:0003677">
    <property type="term" value="F:DNA binding"/>
    <property type="evidence" value="ECO:0007669"/>
    <property type="project" value="UniProtKB-UniRule"/>
</dbReference>
<evidence type="ECO:0000313" key="6">
    <source>
        <dbReference type="EMBL" id="KRG22818.1"/>
    </source>
</evidence>
<dbReference type="PATRIC" id="fig|1590043.3.peg.360"/>
<evidence type="ECO:0000256" key="1">
    <source>
        <dbReference type="ARBA" id="ARBA00023015"/>
    </source>
</evidence>
<dbReference type="PROSITE" id="PS50977">
    <property type="entry name" value="HTH_TETR_2"/>
    <property type="match status" value="1"/>
</dbReference>
<dbReference type="OrthoDB" id="4541465at2"/>
<dbReference type="SUPFAM" id="SSF48498">
    <property type="entry name" value="Tetracyclin repressor-like, C-terminal domain"/>
    <property type="match status" value="1"/>
</dbReference>
<dbReference type="RefSeq" id="WP_158003341.1">
    <property type="nucleotide sequence ID" value="NZ_LKAJ02000001.1"/>
</dbReference>
<reference evidence="7" key="2">
    <citation type="journal article" date="2016" name="Genome Announc.">
        <title>Draft Genome Sequences of Two Novel Amoeba-Resistant Intranuclear Bacteria, 'Candidatus Berkiella cookevillensis' and 'Candidatus Berkiella aquae'.</title>
        <authorList>
            <person name="Mehari Y.T."/>
            <person name="Arivett B.A."/>
            <person name="Farone A.L."/>
            <person name="Gunderson J.H."/>
            <person name="Farone M.B."/>
        </authorList>
    </citation>
    <scope>NUCLEOTIDE SEQUENCE</scope>
    <source>
        <strain evidence="7">HT99</strain>
    </source>
</reference>
<gene>
    <name evidence="6" type="primary">nemR_1</name>
    <name evidence="6" type="ORF">HT99x_00359</name>
    <name evidence="7" type="ORF">HT99x_010300</name>
</gene>
<dbReference type="InterPro" id="IPR036271">
    <property type="entry name" value="Tet_transcr_reg_TetR-rel_C_sf"/>
</dbReference>
<keyword evidence="1" id="KW-0805">Transcription regulation</keyword>
<reference evidence="7" key="3">
    <citation type="submission" date="2021-06" db="EMBL/GenBank/DDBJ databases">
        <title>Genomic Description and Analysis of Intracellular Bacteria, Candidatus Berkiella cookevillensis and Candidatus Berkiella aquae.</title>
        <authorList>
            <person name="Kidane D.T."/>
            <person name="Mehari Y.T."/>
            <person name="Rice F.C."/>
            <person name="Arivett B.A."/>
            <person name="Farone A.L."/>
            <person name="Berk S.G."/>
            <person name="Farone M.B."/>
        </authorList>
    </citation>
    <scope>NUCLEOTIDE SEQUENCE</scope>
    <source>
        <strain evidence="7">HT99</strain>
    </source>
</reference>
<keyword evidence="2 4" id="KW-0238">DNA-binding</keyword>
<sequence length="208" mass="23373">MPRKTDKRIRLIEAAKVLIHQQGFNLTTLADIAQEADVPLGNVYYYFKTKEAIGIAVIEKRAAEWSERLASWSEISDPLARLMTLVKYSLEHLEVTARFGCPIGGLCQELGKQGGALSDLAAKLLHDILQWSEEQFRALGLEDKAPGLSLNLISSVQGMFLLTHTFKDPKLAQRQCEELKAWLEMLANRKVQMPATVHTSVREEELVD</sequence>